<dbReference type="InterPro" id="IPR051043">
    <property type="entry name" value="Sulfatase_Mod_Factor_Kinase"/>
</dbReference>
<dbReference type="Pfam" id="PF03781">
    <property type="entry name" value="FGE-sulfatase"/>
    <property type="match status" value="1"/>
</dbReference>
<name>A0A7S2RS12_9STRA</name>
<dbReference type="EMBL" id="HBHK01009682">
    <property type="protein sequence ID" value="CAD9678053.1"/>
    <property type="molecule type" value="Transcribed_RNA"/>
</dbReference>
<protein>
    <recommendedName>
        <fullName evidence="2">Sulfatase-modifying factor enzyme-like domain-containing protein</fullName>
    </recommendedName>
</protein>
<evidence type="ECO:0000259" key="2">
    <source>
        <dbReference type="Pfam" id="PF03781"/>
    </source>
</evidence>
<feature type="domain" description="Sulfatase-modifying factor enzyme-like" evidence="2">
    <location>
        <begin position="541"/>
        <end position="743"/>
    </location>
</feature>
<feature type="signal peptide" evidence="1">
    <location>
        <begin position="1"/>
        <end position="18"/>
    </location>
</feature>
<gene>
    <name evidence="3" type="ORF">QSP1433_LOCUS6025</name>
</gene>
<proteinExistence type="predicted"/>
<dbReference type="InterPro" id="IPR016187">
    <property type="entry name" value="CTDL_fold"/>
</dbReference>
<dbReference type="GO" id="GO:0120147">
    <property type="term" value="F:formylglycine-generating oxidase activity"/>
    <property type="evidence" value="ECO:0007669"/>
    <property type="project" value="TreeGrafter"/>
</dbReference>
<reference evidence="3" key="1">
    <citation type="submission" date="2021-01" db="EMBL/GenBank/DDBJ databases">
        <authorList>
            <person name="Corre E."/>
            <person name="Pelletier E."/>
            <person name="Niang G."/>
            <person name="Scheremetjew M."/>
            <person name="Finn R."/>
            <person name="Kale V."/>
            <person name="Holt S."/>
            <person name="Cochrane G."/>
            <person name="Meng A."/>
            <person name="Brown T."/>
            <person name="Cohen L."/>
        </authorList>
    </citation>
    <scope>NUCLEOTIDE SEQUENCE</scope>
    <source>
        <strain evidence="3">NY070348D</strain>
    </source>
</reference>
<evidence type="ECO:0000256" key="1">
    <source>
        <dbReference type="SAM" id="SignalP"/>
    </source>
</evidence>
<dbReference type="AlphaFoldDB" id="A0A7S2RS12"/>
<dbReference type="SUPFAM" id="SSF56436">
    <property type="entry name" value="C-type lectin-like"/>
    <property type="match status" value="1"/>
</dbReference>
<sequence length="748" mass="86319">MYTKWLVVPSFCCLCVTAWPAQPADFELLPVPSNVSDPGVITAWRSQWGQWKKSALELAKYDKDDKGNGYNIEGLKWTQSSFVQPQLLMHDRLIYDRKKNKYTVEKYVKTMHKRYGGIDSVLLWTSYPNAGIDSRNQFQWLESLPGDLSQVIKEFHKFGVKVFLPYNPWDTGTADEPGMEGEVRMYAADIQKIYELKDSLGLDGLNGDTMHGVPMEFFKSDQPLAMCPEGGVPIEWLATNTMSWAYWDWQEGKPPPVSRAKFLEPRHMSIVCNRWSLDRIRDIQLAFFNGVGYETWENVWGIYIAMSKRADAAVKRVYTILRYFAKEVTSGYWQPYAKMLNPPSSAIFASSFTENDASSILWTVVKDSKNAAKAILQVDIEPEFVFIDIYHGMMLTPSCKYNTCNVTFPIEGKGFGAVLGVNKYKWEKQEKQRKLLKAFMKHMRHLTSKKLQDISNHVGIVKQYLVGWNQADKEKYMTNRKVPPVVRNSTEKNMVLVPGSRSWNFVVNGTMIEPVPAWTPDGRDTFGVGVQFPWESRPWYNHSKTLRIPPFYIDEQLVTNDEFNDFLKEAKYTPRDQTNFVKHWKTAFEPTKPVVWVSREDAHAFCKHNKKRLPHDFEWQYAASNGTSQLLYPWGNNPPNTTNMPQPYYGKSPLSIPESARDGCRGKLCDMVGRVWQMTDSFCDEHTCGQLLRGGSFYRPQPSTLFDPNWYFPQAYANNLHSKFITLSESYDRSGTVGFRCVKDYHKQ</sequence>
<dbReference type="PANTHER" id="PTHR23150">
    <property type="entry name" value="SULFATASE MODIFYING FACTOR 1, 2"/>
    <property type="match status" value="1"/>
</dbReference>
<dbReference type="InterPro" id="IPR005532">
    <property type="entry name" value="SUMF_dom"/>
</dbReference>
<feature type="chain" id="PRO_5030885140" description="Sulfatase-modifying factor enzyme-like domain-containing protein" evidence="1">
    <location>
        <begin position="19"/>
        <end position="748"/>
    </location>
</feature>
<dbReference type="InterPro" id="IPR042095">
    <property type="entry name" value="SUMF_sf"/>
</dbReference>
<keyword evidence="1" id="KW-0732">Signal</keyword>
<evidence type="ECO:0000313" key="3">
    <source>
        <dbReference type="EMBL" id="CAD9678053.1"/>
    </source>
</evidence>
<dbReference type="PANTHER" id="PTHR23150:SF19">
    <property type="entry name" value="FORMYLGLYCINE-GENERATING ENZYME"/>
    <property type="match status" value="1"/>
</dbReference>
<accession>A0A7S2RS12</accession>
<dbReference type="Gene3D" id="3.90.1580.10">
    <property type="entry name" value="paralog of FGE (formylglycine-generating enzyme)"/>
    <property type="match status" value="1"/>
</dbReference>
<organism evidence="3">
    <name type="scientific">Mucochytrium quahogii</name>
    <dbReference type="NCBI Taxonomy" id="96639"/>
    <lineage>
        <taxon>Eukaryota</taxon>
        <taxon>Sar</taxon>
        <taxon>Stramenopiles</taxon>
        <taxon>Bigyra</taxon>
        <taxon>Labyrinthulomycetes</taxon>
        <taxon>Thraustochytrida</taxon>
        <taxon>Thraustochytriidae</taxon>
        <taxon>Mucochytrium</taxon>
    </lineage>
</organism>